<name>A0A8J2WXV8_9STRA</name>
<protein>
    <submittedName>
        <fullName evidence="2">Uncharacterized protein</fullName>
    </submittedName>
</protein>
<evidence type="ECO:0000313" key="2">
    <source>
        <dbReference type="EMBL" id="CAH0372847.1"/>
    </source>
</evidence>
<evidence type="ECO:0000313" key="3">
    <source>
        <dbReference type="Proteomes" id="UP000789595"/>
    </source>
</evidence>
<proteinExistence type="predicted"/>
<reference evidence="2" key="1">
    <citation type="submission" date="2021-11" db="EMBL/GenBank/DDBJ databases">
        <authorList>
            <consortium name="Genoscope - CEA"/>
            <person name="William W."/>
        </authorList>
    </citation>
    <scope>NUCLEOTIDE SEQUENCE</scope>
</reference>
<feature type="region of interest" description="Disordered" evidence="1">
    <location>
        <begin position="1"/>
        <end position="24"/>
    </location>
</feature>
<dbReference type="AlphaFoldDB" id="A0A8J2WXV8"/>
<feature type="compositionally biased region" description="Polar residues" evidence="1">
    <location>
        <begin position="93"/>
        <end position="103"/>
    </location>
</feature>
<keyword evidence="3" id="KW-1185">Reference proteome</keyword>
<sequence>MDDLSSFDSQASYAAVSPNERFEPRLDPLLESNSLAGGSYQTYQTHQTTGSGWSCKHSSAPIEEFLLRWEEPNTRNRSYAIRAAGEPIIDQSEIPTRPNSGVTKSAPPDAQPSSPHRKSQLLQQEWGGEKPLKERKVRDYRHVYRGKPFRPSGALQGRAAFMMTSGNNGFGYYTRPAVKQNSPASVVREVDTLKRRLSELTAEAHRIAGRTPSRRRFLAAATAAAVRREERAKRETLRAETARSLASSGQRRHARYCGKERVYIY</sequence>
<accession>A0A8J2WXV8</accession>
<comment type="caution">
    <text evidence="2">The sequence shown here is derived from an EMBL/GenBank/DDBJ whole genome shotgun (WGS) entry which is preliminary data.</text>
</comment>
<feature type="compositionally biased region" description="Polar residues" evidence="1">
    <location>
        <begin position="1"/>
        <end position="12"/>
    </location>
</feature>
<dbReference type="Proteomes" id="UP000789595">
    <property type="component" value="Unassembled WGS sequence"/>
</dbReference>
<gene>
    <name evidence="2" type="ORF">PECAL_4P00040</name>
</gene>
<feature type="region of interest" description="Disordered" evidence="1">
    <location>
        <begin position="87"/>
        <end position="133"/>
    </location>
</feature>
<organism evidence="2 3">
    <name type="scientific">Pelagomonas calceolata</name>
    <dbReference type="NCBI Taxonomy" id="35677"/>
    <lineage>
        <taxon>Eukaryota</taxon>
        <taxon>Sar</taxon>
        <taxon>Stramenopiles</taxon>
        <taxon>Ochrophyta</taxon>
        <taxon>Pelagophyceae</taxon>
        <taxon>Pelagomonadales</taxon>
        <taxon>Pelagomonadaceae</taxon>
        <taxon>Pelagomonas</taxon>
    </lineage>
</organism>
<dbReference type="EMBL" id="CAKKNE010000004">
    <property type="protein sequence ID" value="CAH0372847.1"/>
    <property type="molecule type" value="Genomic_DNA"/>
</dbReference>
<evidence type="ECO:0000256" key="1">
    <source>
        <dbReference type="SAM" id="MobiDB-lite"/>
    </source>
</evidence>